<dbReference type="SUPFAM" id="SSF50911">
    <property type="entry name" value="Mannose 6-phosphate receptor domain"/>
    <property type="match status" value="2"/>
</dbReference>
<keyword evidence="4" id="KW-0732">Signal</keyword>
<dbReference type="RefSeq" id="XP_014147771.1">
    <property type="nucleotide sequence ID" value="XM_014292296.1"/>
</dbReference>
<dbReference type="EMBL" id="KQ245045">
    <property type="protein sequence ID" value="KNC73869.1"/>
    <property type="molecule type" value="Genomic_DNA"/>
</dbReference>
<sequence>KDGVVSLRYSNGQPCLSVKDGTTSTLITFTCKLGGLGEPVFVGETDECTYQFVWETELMCAQKQAEMSPGDGCKVFDPETSTNYDLSPLQSQTGYPVTTHNTHHTYTLNVCAPVNDPSCGDGAGVCEKDTKTSLGKPAGALSMVNGVLTLSYTGGAKCPTSGVSSRQKESIISFVCEEGVVVGNGFPVALNSPDECTYLFEWRTPLACSSATKETMCNVVVENAYEDVEYDLSPLTRADDDWQAIVSGQTETWTYV</sequence>
<dbReference type="OrthoDB" id="4504960at2759"/>
<evidence type="ECO:0000256" key="5">
    <source>
        <dbReference type="ARBA" id="ARBA00022989"/>
    </source>
</evidence>
<evidence type="ECO:0000256" key="2">
    <source>
        <dbReference type="ARBA" id="ARBA00022448"/>
    </source>
</evidence>
<dbReference type="AlphaFoldDB" id="A0A0L0FAU7"/>
<keyword evidence="2" id="KW-0813">Transport</keyword>
<feature type="domain" description="MRH" evidence="8">
    <location>
        <begin position="1"/>
        <end position="62"/>
    </location>
</feature>
<feature type="non-terminal residue" evidence="9">
    <location>
        <position position="1"/>
    </location>
</feature>
<dbReference type="SMART" id="SM01404">
    <property type="entry name" value="CIMR"/>
    <property type="match status" value="2"/>
</dbReference>
<dbReference type="PROSITE" id="PS51914">
    <property type="entry name" value="MRH"/>
    <property type="match status" value="2"/>
</dbReference>
<dbReference type="GO" id="GO:0038023">
    <property type="term" value="F:signaling receptor activity"/>
    <property type="evidence" value="ECO:0007669"/>
    <property type="project" value="InterPro"/>
</dbReference>
<gene>
    <name evidence="9" type="ORF">SARC_13572</name>
</gene>
<keyword evidence="3" id="KW-0812">Transmembrane</keyword>
<evidence type="ECO:0000256" key="1">
    <source>
        <dbReference type="ARBA" id="ARBA00004308"/>
    </source>
</evidence>
<keyword evidence="5" id="KW-1133">Transmembrane helix</keyword>
<dbReference type="Proteomes" id="UP000054560">
    <property type="component" value="Unassembled WGS sequence"/>
</dbReference>
<reference evidence="9 10" key="1">
    <citation type="submission" date="2011-02" db="EMBL/GenBank/DDBJ databases">
        <title>The Genome Sequence of Sphaeroforma arctica JP610.</title>
        <authorList>
            <consortium name="The Broad Institute Genome Sequencing Platform"/>
            <person name="Russ C."/>
            <person name="Cuomo C."/>
            <person name="Young S.K."/>
            <person name="Zeng Q."/>
            <person name="Gargeya S."/>
            <person name="Alvarado L."/>
            <person name="Berlin A."/>
            <person name="Chapman S.B."/>
            <person name="Chen Z."/>
            <person name="Freedman E."/>
            <person name="Gellesch M."/>
            <person name="Goldberg J."/>
            <person name="Griggs A."/>
            <person name="Gujja S."/>
            <person name="Heilman E."/>
            <person name="Heiman D."/>
            <person name="Howarth C."/>
            <person name="Mehta T."/>
            <person name="Neiman D."/>
            <person name="Pearson M."/>
            <person name="Roberts A."/>
            <person name="Saif S."/>
            <person name="Shea T."/>
            <person name="Shenoy N."/>
            <person name="Sisk P."/>
            <person name="Stolte C."/>
            <person name="Sykes S."/>
            <person name="White J."/>
            <person name="Yandava C."/>
            <person name="Burger G."/>
            <person name="Gray M.W."/>
            <person name="Holland P.W.H."/>
            <person name="King N."/>
            <person name="Lang F.B.F."/>
            <person name="Roger A.J."/>
            <person name="Ruiz-Trillo I."/>
            <person name="Haas B."/>
            <person name="Nusbaum C."/>
            <person name="Birren B."/>
        </authorList>
    </citation>
    <scope>NUCLEOTIDE SEQUENCE [LARGE SCALE GENOMIC DNA]</scope>
    <source>
        <strain evidence="9 10">JP610</strain>
    </source>
</reference>
<dbReference type="Pfam" id="PF00878">
    <property type="entry name" value="CIMR"/>
    <property type="match status" value="2"/>
</dbReference>
<dbReference type="InterPro" id="IPR044865">
    <property type="entry name" value="MRH_dom"/>
</dbReference>
<evidence type="ECO:0000256" key="4">
    <source>
        <dbReference type="ARBA" id="ARBA00022729"/>
    </source>
</evidence>
<dbReference type="GO" id="GO:0007041">
    <property type="term" value="P:lysosomal transport"/>
    <property type="evidence" value="ECO:0007669"/>
    <property type="project" value="InterPro"/>
</dbReference>
<name>A0A0L0FAU7_9EUKA</name>
<keyword evidence="10" id="KW-1185">Reference proteome</keyword>
<keyword evidence="7" id="KW-1015">Disulfide bond</keyword>
<evidence type="ECO:0000256" key="7">
    <source>
        <dbReference type="ARBA" id="ARBA00023157"/>
    </source>
</evidence>
<dbReference type="GeneID" id="25914076"/>
<feature type="domain" description="MRH" evidence="8">
    <location>
        <begin position="71"/>
        <end position="210"/>
    </location>
</feature>
<proteinExistence type="predicted"/>
<dbReference type="eggNOG" id="KOG4504">
    <property type="taxonomic scope" value="Eukaryota"/>
</dbReference>
<evidence type="ECO:0000313" key="10">
    <source>
        <dbReference type="Proteomes" id="UP000054560"/>
    </source>
</evidence>
<evidence type="ECO:0000313" key="9">
    <source>
        <dbReference type="EMBL" id="KNC73869.1"/>
    </source>
</evidence>
<accession>A0A0L0FAU7</accession>
<protein>
    <recommendedName>
        <fullName evidence="8">MRH domain-containing protein</fullName>
    </recommendedName>
</protein>
<evidence type="ECO:0000256" key="3">
    <source>
        <dbReference type="ARBA" id="ARBA00022692"/>
    </source>
</evidence>
<dbReference type="GO" id="GO:0010008">
    <property type="term" value="C:endosome membrane"/>
    <property type="evidence" value="ECO:0007669"/>
    <property type="project" value="UniProtKB-SubCell"/>
</dbReference>
<keyword evidence="6" id="KW-0472">Membrane</keyword>
<dbReference type="InterPro" id="IPR009011">
    <property type="entry name" value="Man6P_isomerase_rcpt-bd_dom_sf"/>
</dbReference>
<dbReference type="Gene3D" id="2.70.130.10">
    <property type="entry name" value="Mannose-6-phosphate receptor binding domain"/>
    <property type="match status" value="2"/>
</dbReference>
<dbReference type="PANTHER" id="PTHR15071:SF0">
    <property type="entry name" value="MANNOSE 6-PHOSPHATE RECEPTOR-LIKE PROTEIN 1"/>
    <property type="match status" value="1"/>
</dbReference>
<dbReference type="GO" id="GO:0005537">
    <property type="term" value="F:D-mannose binding"/>
    <property type="evidence" value="ECO:0007669"/>
    <property type="project" value="InterPro"/>
</dbReference>
<dbReference type="GO" id="GO:0000139">
    <property type="term" value="C:Golgi membrane"/>
    <property type="evidence" value="ECO:0007669"/>
    <property type="project" value="UniProtKB-SubCell"/>
</dbReference>
<dbReference type="STRING" id="667725.A0A0L0FAU7"/>
<evidence type="ECO:0000256" key="6">
    <source>
        <dbReference type="ARBA" id="ARBA00023136"/>
    </source>
</evidence>
<organism evidence="9 10">
    <name type="scientific">Sphaeroforma arctica JP610</name>
    <dbReference type="NCBI Taxonomy" id="667725"/>
    <lineage>
        <taxon>Eukaryota</taxon>
        <taxon>Ichthyosporea</taxon>
        <taxon>Ichthyophonida</taxon>
        <taxon>Sphaeroforma</taxon>
    </lineage>
</organism>
<comment type="subcellular location">
    <subcellularLocation>
        <location evidence="1">Endomembrane system</location>
    </subcellularLocation>
</comment>
<dbReference type="InterPro" id="IPR000479">
    <property type="entry name" value="CIMR_rpt"/>
</dbReference>
<evidence type="ECO:0000259" key="8">
    <source>
        <dbReference type="PROSITE" id="PS51914"/>
    </source>
</evidence>
<dbReference type="PANTHER" id="PTHR15071">
    <property type="entry name" value="MANNOSE-6-PHOSPHATE RECEPTOR FAMILY MEMBER"/>
    <property type="match status" value="1"/>
</dbReference>